<reference evidence="2 3" key="1">
    <citation type="submission" date="2018-08" db="EMBL/GenBank/DDBJ databases">
        <title>Bacillus chawlae sp. nov., Bacillus glennii sp. nov., and Bacillus saganii sp. nov. Isolated from the Vehicle Assembly Building at Kennedy Space Center where the Viking Spacecraft were Assembled.</title>
        <authorList>
            <person name="Seuylemezian A."/>
            <person name="Vaishampayan P."/>
        </authorList>
    </citation>
    <scope>NUCLEOTIDE SEQUENCE [LARGE SCALE GENOMIC DNA]</scope>
    <source>
        <strain evidence="2 3">V47-23a</strain>
    </source>
</reference>
<keyword evidence="1" id="KW-1133">Transmembrane helix</keyword>
<sequence>MKGQQVVKCPHCRGNKVKSSGTASKRLFWLGVISCITLIGIPAGLILILTYLLMKRSKLRLNFICQKCKRAFKVNEDVYQRYVKSIS</sequence>
<evidence type="ECO:0000313" key="2">
    <source>
        <dbReference type="EMBL" id="RFU64437.1"/>
    </source>
</evidence>
<protein>
    <recommendedName>
        <fullName evidence="4">LITAF domain-containing protein</fullName>
    </recommendedName>
</protein>
<accession>A0A372LE08</accession>
<name>A0A372LE08_9BACI</name>
<evidence type="ECO:0000313" key="3">
    <source>
        <dbReference type="Proteomes" id="UP000264541"/>
    </source>
</evidence>
<gene>
    <name evidence="2" type="ORF">D0469_18890</name>
</gene>
<dbReference type="Proteomes" id="UP000264541">
    <property type="component" value="Unassembled WGS sequence"/>
</dbReference>
<proteinExistence type="predicted"/>
<comment type="caution">
    <text evidence="2">The sequence shown here is derived from an EMBL/GenBank/DDBJ whole genome shotgun (WGS) entry which is preliminary data.</text>
</comment>
<evidence type="ECO:0000256" key="1">
    <source>
        <dbReference type="SAM" id="Phobius"/>
    </source>
</evidence>
<dbReference type="EMBL" id="QVTE01000056">
    <property type="protein sequence ID" value="RFU64437.1"/>
    <property type="molecule type" value="Genomic_DNA"/>
</dbReference>
<keyword evidence="1" id="KW-0812">Transmembrane</keyword>
<dbReference type="AlphaFoldDB" id="A0A372LE08"/>
<keyword evidence="1" id="KW-0472">Membrane</keyword>
<evidence type="ECO:0008006" key="4">
    <source>
        <dbReference type="Google" id="ProtNLM"/>
    </source>
</evidence>
<dbReference type="OrthoDB" id="2940256at2"/>
<feature type="transmembrane region" description="Helical" evidence="1">
    <location>
        <begin position="27"/>
        <end position="53"/>
    </location>
</feature>
<organism evidence="2 3">
    <name type="scientific">Peribacillus saganii</name>
    <dbReference type="NCBI Taxonomy" id="2303992"/>
    <lineage>
        <taxon>Bacteria</taxon>
        <taxon>Bacillati</taxon>
        <taxon>Bacillota</taxon>
        <taxon>Bacilli</taxon>
        <taxon>Bacillales</taxon>
        <taxon>Bacillaceae</taxon>
        <taxon>Peribacillus</taxon>
    </lineage>
</organism>
<keyword evidence="3" id="KW-1185">Reference proteome</keyword>